<keyword evidence="5" id="KW-1185">Reference proteome</keyword>
<protein>
    <recommendedName>
        <fullName evidence="3">C2H2-type domain-containing protein</fullName>
    </recommendedName>
</protein>
<feature type="domain" description="C2H2-type" evidence="3">
    <location>
        <begin position="44"/>
        <end position="66"/>
    </location>
</feature>
<dbReference type="Pfam" id="PF13912">
    <property type="entry name" value="zf-C2H2_6"/>
    <property type="match status" value="4"/>
</dbReference>
<feature type="domain" description="C2H2-type" evidence="3">
    <location>
        <begin position="109"/>
        <end position="131"/>
    </location>
</feature>
<dbReference type="PANTHER" id="PTHR47591:SF1">
    <property type="entry name" value="ZINC FINGER PROTEIN ZAT2-RELATED"/>
    <property type="match status" value="1"/>
</dbReference>
<evidence type="ECO:0000259" key="3">
    <source>
        <dbReference type="PROSITE" id="PS50157"/>
    </source>
</evidence>
<evidence type="ECO:0000256" key="1">
    <source>
        <dbReference type="PROSITE-ProRule" id="PRU00042"/>
    </source>
</evidence>
<accession>A0AAD8K8I2</accession>
<dbReference type="PANTHER" id="PTHR47591">
    <property type="entry name" value="ZINC FINGER PROTEIN ZAT2-RELATED"/>
    <property type="match status" value="1"/>
</dbReference>
<organism evidence="4 5">
    <name type="scientific">Tagetes erecta</name>
    <name type="common">African marigold</name>
    <dbReference type="NCBI Taxonomy" id="13708"/>
    <lineage>
        <taxon>Eukaryota</taxon>
        <taxon>Viridiplantae</taxon>
        <taxon>Streptophyta</taxon>
        <taxon>Embryophyta</taxon>
        <taxon>Tracheophyta</taxon>
        <taxon>Spermatophyta</taxon>
        <taxon>Magnoliopsida</taxon>
        <taxon>eudicotyledons</taxon>
        <taxon>Gunneridae</taxon>
        <taxon>Pentapetalae</taxon>
        <taxon>asterids</taxon>
        <taxon>campanulids</taxon>
        <taxon>Asterales</taxon>
        <taxon>Asteraceae</taxon>
        <taxon>Asteroideae</taxon>
        <taxon>Heliantheae alliance</taxon>
        <taxon>Tageteae</taxon>
        <taxon>Tagetes</taxon>
    </lineage>
</organism>
<keyword evidence="1" id="KW-0863">Zinc-finger</keyword>
<gene>
    <name evidence="4" type="ORF">QVD17_27109</name>
</gene>
<dbReference type="SMART" id="SM00355">
    <property type="entry name" value="ZnF_C2H2"/>
    <property type="match status" value="4"/>
</dbReference>
<dbReference type="GO" id="GO:0008270">
    <property type="term" value="F:zinc ion binding"/>
    <property type="evidence" value="ECO:0007669"/>
    <property type="project" value="UniProtKB-KW"/>
</dbReference>
<name>A0AAD8K8I2_TARER</name>
<dbReference type="PROSITE" id="PS00028">
    <property type="entry name" value="ZINC_FINGER_C2H2_1"/>
    <property type="match status" value="4"/>
</dbReference>
<keyword evidence="1" id="KW-0862">Zinc</keyword>
<evidence type="ECO:0000313" key="4">
    <source>
        <dbReference type="EMBL" id="KAK1417973.1"/>
    </source>
</evidence>
<dbReference type="PROSITE" id="PS50157">
    <property type="entry name" value="ZINC_FINGER_C2H2_2"/>
    <property type="match status" value="4"/>
</dbReference>
<proteinExistence type="predicted"/>
<evidence type="ECO:0000313" key="5">
    <source>
        <dbReference type="Proteomes" id="UP001229421"/>
    </source>
</evidence>
<dbReference type="InterPro" id="IPR036236">
    <property type="entry name" value="Znf_C2H2_sf"/>
</dbReference>
<dbReference type="InterPro" id="IPR013087">
    <property type="entry name" value="Znf_C2H2_type"/>
</dbReference>
<comment type="caution">
    <text evidence="4">The sequence shown here is derived from an EMBL/GenBank/DDBJ whole genome shotgun (WGS) entry which is preliminary data.</text>
</comment>
<dbReference type="SUPFAM" id="SSF57667">
    <property type="entry name" value="beta-beta-alpha zinc fingers"/>
    <property type="match status" value="2"/>
</dbReference>
<keyword evidence="1" id="KW-0479">Metal-binding</keyword>
<feature type="domain" description="C2H2-type" evidence="3">
    <location>
        <begin position="306"/>
        <end position="333"/>
    </location>
</feature>
<dbReference type="Proteomes" id="UP001229421">
    <property type="component" value="Unassembled WGS sequence"/>
</dbReference>
<reference evidence="4" key="1">
    <citation type="journal article" date="2023" name="bioRxiv">
        <title>Improved chromosome-level genome assembly for marigold (Tagetes erecta).</title>
        <authorList>
            <person name="Jiang F."/>
            <person name="Yuan L."/>
            <person name="Wang S."/>
            <person name="Wang H."/>
            <person name="Xu D."/>
            <person name="Wang A."/>
            <person name="Fan W."/>
        </authorList>
    </citation>
    <scope>NUCLEOTIDE SEQUENCE</scope>
    <source>
        <strain evidence="4">WSJ</strain>
        <tissue evidence="4">Leaf</tissue>
    </source>
</reference>
<dbReference type="EMBL" id="JAUHHV010000007">
    <property type="protein sequence ID" value="KAK1417973.1"/>
    <property type="molecule type" value="Genomic_DNA"/>
</dbReference>
<sequence length="457" mass="50267">MEKMIGSPIVIKLKIPKINASSSDDQTEGDPEKDHVLITDQQKKVCLECGKEFSSGKALGGHMRVHVQSINNRSNPSNFLKPSKTALQYNGDHCKRPYYMNCVNDEGKPTCSQCGKTFPSMKSLFGHMRCHPERVWRGILPPPNTPTLHHSSASSSSEQPIKIDHHVLDLTKFIRGWTVTEKRGRGSLKSPEEEDDDDDDEGLMEAVEDLMSLANSGGGFTAESVVTPPQLKLKAEEYSPEKGKAELEDGDDMFKEELLINCKMKKRKKMKLMMELEPELIELEHDQQHDDDGGGVVGSEYSCSKYKCTTCNKCFTSHQALGGHRSSHNKQLLKAGTISASDELAGDYKRFVMNINSGEKEVVGGFTVVSGGSVHQCKICDKVFATGQALGGHQRCHWSGTLVVEAPTSQVTSTGSQEPRVVVDFDLNEVPMEEDEGGNGYGYGYGYASSSYNSNVC</sequence>
<dbReference type="Gene3D" id="3.30.160.60">
    <property type="entry name" value="Classic Zinc Finger"/>
    <property type="match status" value="2"/>
</dbReference>
<evidence type="ECO:0000256" key="2">
    <source>
        <dbReference type="SAM" id="MobiDB-lite"/>
    </source>
</evidence>
<dbReference type="AlphaFoldDB" id="A0AAD8K8I2"/>
<feature type="domain" description="C2H2-type" evidence="3">
    <location>
        <begin position="375"/>
        <end position="397"/>
    </location>
</feature>
<feature type="region of interest" description="Disordered" evidence="2">
    <location>
        <begin position="141"/>
        <end position="160"/>
    </location>
</feature>